<dbReference type="SUPFAM" id="SSF55073">
    <property type="entry name" value="Nucleotide cyclase"/>
    <property type="match status" value="1"/>
</dbReference>
<dbReference type="InterPro" id="IPR003018">
    <property type="entry name" value="GAF"/>
</dbReference>
<dbReference type="GO" id="GO:0043709">
    <property type="term" value="P:cell adhesion involved in single-species biofilm formation"/>
    <property type="evidence" value="ECO:0007669"/>
    <property type="project" value="TreeGrafter"/>
</dbReference>
<dbReference type="Pfam" id="PF00990">
    <property type="entry name" value="GGDEF"/>
    <property type="match status" value="1"/>
</dbReference>
<dbReference type="RefSeq" id="WP_022312279.1">
    <property type="nucleotide sequence ID" value="NZ_JAJEPV010000011.1"/>
</dbReference>
<protein>
    <submittedName>
        <fullName evidence="2">Sensor domain-containing diguanylate cyclase</fullName>
    </submittedName>
</protein>
<dbReference type="Pfam" id="PF01590">
    <property type="entry name" value="GAF"/>
    <property type="match status" value="1"/>
</dbReference>
<sequence length="445" mass="51643">MSKIWEFFENLGEYVYVADAETHELIYMNKKTLKSYGFQSLEEIIGLKCYEILQGNSLPCGMCNNEQLKPGFFKEWEYYNPLLRRELHIKDTLVEEDGRKYRMEIAIDCGNLNGRGHKSEDYRNMEVALNEAIRVAQRQESMDQTLQVLLEFVGKNLEAGRAYIFEKDDHDHDHNTYEWVAKGVAPEKDTLQDLPPEICAEWYRKFDENQSFVTENLEEMKDVDPQMYEVLVRQNIHSLVVVPLYDDGKVIGFYGVDNPSTRYFEFVSEMLQIMGHFIVSSLKQRNLVRELEVMSYSDPLTTLGNRYAMERYIEQVDHTEPIGVVYCDITGLKRINDSEGHSAGDRLIRRCCDCLKRVFEGNGMFRIGGDELVVLCTGISEKEFYQKVEELKTELAAHDVSMAVGAAVNTLEAVGKDHLLTESERRMYQDKAEYYRSTGLDRRKI</sequence>
<comment type="caution">
    <text evidence="2">The sequence shown here is derived from an EMBL/GenBank/DDBJ whole genome shotgun (WGS) entry which is preliminary data.</text>
</comment>
<dbReference type="GO" id="GO:1902201">
    <property type="term" value="P:negative regulation of bacterial-type flagellum-dependent cell motility"/>
    <property type="evidence" value="ECO:0007669"/>
    <property type="project" value="TreeGrafter"/>
</dbReference>
<dbReference type="SMART" id="SM00267">
    <property type="entry name" value="GGDEF"/>
    <property type="match status" value="1"/>
</dbReference>
<reference evidence="2 3" key="1">
    <citation type="submission" date="2021-10" db="EMBL/GenBank/DDBJ databases">
        <title>Anaerobic single-cell dispensing facilitates the cultivation of human gut bacteria.</title>
        <authorList>
            <person name="Afrizal A."/>
        </authorList>
    </citation>
    <scope>NUCLEOTIDE SEQUENCE [LARGE SCALE GENOMIC DNA]</scope>
    <source>
        <strain evidence="2 3">CLA-AA-H273</strain>
    </source>
</reference>
<evidence type="ECO:0000313" key="3">
    <source>
        <dbReference type="Proteomes" id="UP001197795"/>
    </source>
</evidence>
<dbReference type="NCBIfam" id="TIGR00254">
    <property type="entry name" value="GGDEF"/>
    <property type="match status" value="1"/>
</dbReference>
<dbReference type="InterPro" id="IPR043128">
    <property type="entry name" value="Rev_trsase/Diguanyl_cyclase"/>
</dbReference>
<dbReference type="InterPro" id="IPR000160">
    <property type="entry name" value="GGDEF_dom"/>
</dbReference>
<dbReference type="PROSITE" id="PS50887">
    <property type="entry name" value="GGDEF"/>
    <property type="match status" value="1"/>
</dbReference>
<name>A0AAE2ZZM8_9FIRM</name>
<keyword evidence="3" id="KW-1185">Reference proteome</keyword>
<dbReference type="GO" id="GO:0005886">
    <property type="term" value="C:plasma membrane"/>
    <property type="evidence" value="ECO:0007669"/>
    <property type="project" value="TreeGrafter"/>
</dbReference>
<evidence type="ECO:0000259" key="1">
    <source>
        <dbReference type="PROSITE" id="PS50887"/>
    </source>
</evidence>
<accession>A0AAE2ZZM8</accession>
<dbReference type="Gene3D" id="3.30.70.270">
    <property type="match status" value="1"/>
</dbReference>
<dbReference type="InterPro" id="IPR029787">
    <property type="entry name" value="Nucleotide_cyclase"/>
</dbReference>
<dbReference type="Proteomes" id="UP001197795">
    <property type="component" value="Unassembled WGS sequence"/>
</dbReference>
<gene>
    <name evidence="2" type="ORF">LKD75_05935</name>
</gene>
<dbReference type="InterPro" id="IPR029016">
    <property type="entry name" value="GAF-like_dom_sf"/>
</dbReference>
<dbReference type="PANTHER" id="PTHR45138">
    <property type="entry name" value="REGULATORY COMPONENTS OF SENSORY TRANSDUCTION SYSTEM"/>
    <property type="match status" value="1"/>
</dbReference>
<organism evidence="2 3">
    <name type="scientific">Waltera acetigignens</name>
    <dbReference type="NCBI Taxonomy" id="2981769"/>
    <lineage>
        <taxon>Bacteria</taxon>
        <taxon>Bacillati</taxon>
        <taxon>Bacillota</taxon>
        <taxon>Clostridia</taxon>
        <taxon>Lachnospirales</taxon>
        <taxon>Lachnospiraceae</taxon>
        <taxon>Waltera</taxon>
    </lineage>
</organism>
<dbReference type="CDD" id="cd01949">
    <property type="entry name" value="GGDEF"/>
    <property type="match status" value="1"/>
</dbReference>
<dbReference type="InterPro" id="IPR050469">
    <property type="entry name" value="Diguanylate_Cyclase"/>
</dbReference>
<dbReference type="SUPFAM" id="SSF55781">
    <property type="entry name" value="GAF domain-like"/>
    <property type="match status" value="1"/>
</dbReference>
<evidence type="ECO:0000313" key="2">
    <source>
        <dbReference type="EMBL" id="MCC2119137.1"/>
    </source>
</evidence>
<feature type="domain" description="GGDEF" evidence="1">
    <location>
        <begin position="320"/>
        <end position="445"/>
    </location>
</feature>
<dbReference type="AlphaFoldDB" id="A0AAE2ZZM8"/>
<dbReference type="Gene3D" id="3.30.450.40">
    <property type="match status" value="1"/>
</dbReference>
<dbReference type="PANTHER" id="PTHR45138:SF9">
    <property type="entry name" value="DIGUANYLATE CYCLASE DGCM-RELATED"/>
    <property type="match status" value="1"/>
</dbReference>
<dbReference type="GO" id="GO:0052621">
    <property type="term" value="F:diguanylate cyclase activity"/>
    <property type="evidence" value="ECO:0007669"/>
    <property type="project" value="TreeGrafter"/>
</dbReference>
<proteinExistence type="predicted"/>
<dbReference type="EMBL" id="JAJEPV010000011">
    <property type="protein sequence ID" value="MCC2119137.1"/>
    <property type="molecule type" value="Genomic_DNA"/>
</dbReference>